<dbReference type="PANTHER" id="PTHR22550">
    <property type="entry name" value="SPORE GERMINATION PROTEIN"/>
    <property type="match status" value="1"/>
</dbReference>
<dbReference type="Pfam" id="PF03323">
    <property type="entry name" value="GerA"/>
    <property type="match status" value="1"/>
</dbReference>
<dbReference type="PANTHER" id="PTHR22550:SF5">
    <property type="entry name" value="LEUCINE ZIPPER PROTEIN 4"/>
    <property type="match status" value="1"/>
</dbReference>
<dbReference type="GO" id="GO:0016020">
    <property type="term" value="C:membrane"/>
    <property type="evidence" value="ECO:0007669"/>
    <property type="project" value="InterPro"/>
</dbReference>
<keyword evidence="2 3" id="KW-0472">Membrane</keyword>
<dbReference type="InterPro" id="IPR004995">
    <property type="entry name" value="Spore_Ger"/>
</dbReference>
<evidence type="ECO:0000313" key="4">
    <source>
        <dbReference type="EMBL" id="PTQ52478.1"/>
    </source>
</evidence>
<proteinExistence type="inferred from homology"/>
<feature type="transmembrane region" description="Helical" evidence="3">
    <location>
        <begin position="442"/>
        <end position="470"/>
    </location>
</feature>
<name>A0A2T5G8L0_9BACL</name>
<comment type="caution">
    <text evidence="4">The sequence shown here is derived from an EMBL/GenBank/DDBJ whole genome shotgun (WGS) entry which is preliminary data.</text>
</comment>
<feature type="transmembrane region" description="Helical" evidence="3">
    <location>
        <begin position="411"/>
        <end position="430"/>
    </location>
</feature>
<evidence type="ECO:0000313" key="5">
    <source>
        <dbReference type="Proteomes" id="UP000244016"/>
    </source>
</evidence>
<protein>
    <submittedName>
        <fullName evidence="4">Spore germination protein GerKA</fullName>
    </submittedName>
</protein>
<evidence type="ECO:0000256" key="2">
    <source>
        <dbReference type="ARBA" id="ARBA00023136"/>
    </source>
</evidence>
<comment type="similarity">
    <text evidence="1">Belongs to the GerABKA family.</text>
</comment>
<keyword evidence="3" id="KW-0812">Transmembrane</keyword>
<dbReference type="EMBL" id="PEBW01000002">
    <property type="protein sequence ID" value="PTQ52478.1"/>
    <property type="molecule type" value="Genomic_DNA"/>
</dbReference>
<gene>
    <name evidence="4" type="ORF">BLITH_0657</name>
</gene>
<dbReference type="PIRSF" id="PIRSF005690">
    <property type="entry name" value="GerBA"/>
    <property type="match status" value="1"/>
</dbReference>
<keyword evidence="3" id="KW-1133">Transmembrane helix</keyword>
<reference evidence="4 5" key="1">
    <citation type="submission" date="2017-08" db="EMBL/GenBank/DDBJ databases">
        <title>Burning lignite coal seam in the remote Altai Mountains harbors a hydrogen-driven thermophilic microbial community.</title>
        <authorList>
            <person name="Kadnikov V.V."/>
            <person name="Mardanov A.V."/>
            <person name="Ivasenko D."/>
            <person name="Beletsky A.V."/>
            <person name="Karnachuk O.V."/>
            <person name="Ravin N.V."/>
        </authorList>
    </citation>
    <scope>NUCLEOTIDE SEQUENCE [LARGE SCALE GENOMIC DNA]</scope>
    <source>
        <strain evidence="4">AL31</strain>
    </source>
</reference>
<evidence type="ECO:0000256" key="3">
    <source>
        <dbReference type="SAM" id="Phobius"/>
    </source>
</evidence>
<dbReference type="AlphaFoldDB" id="A0A2T5G8L0"/>
<organism evidence="4 5">
    <name type="scientific">Brockia lithotrophica</name>
    <dbReference type="NCBI Taxonomy" id="933949"/>
    <lineage>
        <taxon>Bacteria</taxon>
        <taxon>Bacillati</taxon>
        <taxon>Bacillota</taxon>
        <taxon>Bacilli</taxon>
        <taxon>Bacillales</taxon>
        <taxon>Bacillales Family X. Incertae Sedis</taxon>
        <taxon>Brockia</taxon>
    </lineage>
</organism>
<dbReference type="Proteomes" id="UP000244016">
    <property type="component" value="Unassembled WGS sequence"/>
</dbReference>
<evidence type="ECO:0000256" key="1">
    <source>
        <dbReference type="ARBA" id="ARBA00005278"/>
    </source>
</evidence>
<dbReference type="GO" id="GO:0009847">
    <property type="term" value="P:spore germination"/>
    <property type="evidence" value="ECO:0007669"/>
    <property type="project" value="InterPro"/>
</dbReference>
<dbReference type="InterPro" id="IPR050768">
    <property type="entry name" value="UPF0353/GerABKA_families"/>
</dbReference>
<accession>A0A2T5G8L0</accession>
<sequence length="539" mass="61027">MFRPWSIFRRRREKRRSLEEAAAKRTGVPGTKCPKCPVSPKLEVNVAKVREHFHSPQNLDLKVRPIAYGRRKAAIVYLEGTIEESTIDEAVIRPLNERAAAVTGKKAYTEITTILDSLHLDYVEEMEDALQHLLDGHIVFFIDGIRRAFAIDFSFFPTRSVQEPKIEHVLKGPQEAFVEDLHQNLAILRRYLRSPNLVHESFRIGAETRTEVALLYLKGTASGELVDRFRRRLGELAQANFQRVVFIEELLDPYPKSLLPSFLVTERPDRAAFHLLEGHVVLMQENFPSVLIAPAPQWNLLHTPDEHYQRWAYGNFLRGLRTSAFFLNLLAPALYVAAVNFHPETIPLDLLISIAGSREYVPYPTVVEVLLMEFSFELIREASTRIPTQIGPTIGIVGALILGQAAVQAGLISPILVIVVAITALASFAIPDQNLGFFLRIMRFFFIFAAALFGFLGIATLFAVLLAYMVSHEPFGVGHMAPVAPYLPSSKDTFFRRTFWEETHNPETAMPEAKLRLQLPFRKVPARDPARESTRKPRS</sequence>